<dbReference type="InterPro" id="IPR002938">
    <property type="entry name" value="FAD-bd"/>
</dbReference>
<dbReference type="Pfam" id="PF01494">
    <property type="entry name" value="FAD_binding_3"/>
    <property type="match status" value="1"/>
</dbReference>
<organism evidence="4 5">
    <name type="scientific">Nocardia terrae</name>
    <dbReference type="NCBI Taxonomy" id="2675851"/>
    <lineage>
        <taxon>Bacteria</taxon>
        <taxon>Bacillati</taxon>
        <taxon>Actinomycetota</taxon>
        <taxon>Actinomycetes</taxon>
        <taxon>Mycobacteriales</taxon>
        <taxon>Nocardiaceae</taxon>
        <taxon>Nocardia</taxon>
    </lineage>
</organism>
<feature type="domain" description="FAD-binding" evidence="3">
    <location>
        <begin position="15"/>
        <end position="361"/>
    </location>
</feature>
<evidence type="ECO:0000313" key="4">
    <source>
        <dbReference type="EMBL" id="MVU78410.1"/>
    </source>
</evidence>
<dbReference type="PRINTS" id="PR00420">
    <property type="entry name" value="RNGMNOXGNASE"/>
</dbReference>
<protein>
    <submittedName>
        <fullName evidence="4">NAD(P)-binding protein</fullName>
    </submittedName>
</protein>
<dbReference type="PANTHER" id="PTHR13789:SF309">
    <property type="entry name" value="PUTATIVE (AFU_ORTHOLOGUE AFUA_6G14510)-RELATED"/>
    <property type="match status" value="1"/>
</dbReference>
<evidence type="ECO:0000259" key="3">
    <source>
        <dbReference type="Pfam" id="PF01494"/>
    </source>
</evidence>
<dbReference type="GO" id="GO:0004497">
    <property type="term" value="F:monooxygenase activity"/>
    <property type="evidence" value="ECO:0007669"/>
    <property type="project" value="UniProtKB-KW"/>
</dbReference>
<gene>
    <name evidence="4" type="ORF">GPX89_14290</name>
</gene>
<keyword evidence="1" id="KW-0560">Oxidoreductase</keyword>
<evidence type="ECO:0000313" key="5">
    <source>
        <dbReference type="Proteomes" id="UP000466794"/>
    </source>
</evidence>
<sequence>MEQTRRAVVVSIEKALIIGGGIAGPVAALALQRAGIESTVFEAYESAATDAGAMLTVAPNGLAALSIIGADKLVQSAGHPLHSMVMETGKGKQLMRVDALPGLPPSCTMLRADLFRVLHDHALANGITIEHGKRLVDIEQTATGVMARFADGTTAEGDILIGADGIHSTVRTLIDPQAPGPEYTGLMSFGFGEFTPDGRLSDGGKGDIEAMHFAFGKRAFYGYWRQPDGKHVFFSNYPQAEPMTLAEARAVPAEQWLDKLRAAHLGDTPGERLFAETSVDEMIVTGPMERMPHVPNWFRGRVVLLGDAVHAPSSSSGQGASLAIESAIELARCLRDIADPAAAFAAYERLRRPRVEEISDNAAKTNNGKTSGPIAKTLFGLIMPIATRTFLQPEKMFGPVHRFVIDWDQPVV</sequence>
<name>A0A7K1UVL3_9NOCA</name>
<proteinExistence type="predicted"/>
<evidence type="ECO:0000256" key="2">
    <source>
        <dbReference type="ARBA" id="ARBA00023033"/>
    </source>
</evidence>
<dbReference type="InterPro" id="IPR050493">
    <property type="entry name" value="FAD-dep_Monooxygenase_BioMet"/>
</dbReference>
<dbReference type="GO" id="GO:0071949">
    <property type="term" value="F:FAD binding"/>
    <property type="evidence" value="ECO:0007669"/>
    <property type="project" value="InterPro"/>
</dbReference>
<dbReference type="PANTHER" id="PTHR13789">
    <property type="entry name" value="MONOOXYGENASE"/>
    <property type="match status" value="1"/>
</dbReference>
<accession>A0A7K1UVL3</accession>
<keyword evidence="2" id="KW-0503">Monooxygenase</keyword>
<reference evidence="4 5" key="1">
    <citation type="submission" date="2019-12" db="EMBL/GenBank/DDBJ databases">
        <title>Nocardia sp. nov. ET3-3 isolated from soil.</title>
        <authorList>
            <person name="Kanchanasin P."/>
            <person name="Tanasupawat S."/>
            <person name="Yuki M."/>
            <person name="Kudo T."/>
        </authorList>
    </citation>
    <scope>NUCLEOTIDE SEQUENCE [LARGE SCALE GENOMIC DNA]</scope>
    <source>
        <strain evidence="4 5">ET3-3</strain>
    </source>
</reference>
<dbReference type="Proteomes" id="UP000466794">
    <property type="component" value="Unassembled WGS sequence"/>
</dbReference>
<dbReference type="AlphaFoldDB" id="A0A7K1UVL3"/>
<evidence type="ECO:0000256" key="1">
    <source>
        <dbReference type="ARBA" id="ARBA00023002"/>
    </source>
</evidence>
<dbReference type="SUPFAM" id="SSF51905">
    <property type="entry name" value="FAD/NAD(P)-binding domain"/>
    <property type="match status" value="1"/>
</dbReference>
<keyword evidence="5" id="KW-1185">Reference proteome</keyword>
<dbReference type="EMBL" id="WRPP01000002">
    <property type="protein sequence ID" value="MVU78410.1"/>
    <property type="molecule type" value="Genomic_DNA"/>
</dbReference>
<dbReference type="InterPro" id="IPR036188">
    <property type="entry name" value="FAD/NAD-bd_sf"/>
</dbReference>
<dbReference type="Gene3D" id="3.50.50.60">
    <property type="entry name" value="FAD/NAD(P)-binding domain"/>
    <property type="match status" value="1"/>
</dbReference>
<comment type="caution">
    <text evidence="4">The sequence shown here is derived from an EMBL/GenBank/DDBJ whole genome shotgun (WGS) entry which is preliminary data.</text>
</comment>